<evidence type="ECO:0000313" key="2">
    <source>
        <dbReference type="Proteomes" id="UP000275846"/>
    </source>
</evidence>
<dbReference type="Proteomes" id="UP000275846">
    <property type="component" value="Unassembled WGS sequence"/>
</dbReference>
<dbReference type="WBParaSite" id="SSLN_0000108101-mRNA-1">
    <property type="protein sequence ID" value="SSLN_0000108101-mRNA-1"/>
    <property type="gene ID" value="SSLN_0000108101"/>
</dbReference>
<reference evidence="3" key="1">
    <citation type="submission" date="2016-06" db="UniProtKB">
        <authorList>
            <consortium name="WormBaseParasite"/>
        </authorList>
    </citation>
    <scope>IDENTIFICATION</scope>
</reference>
<name>A0A183S9Z3_SCHSO</name>
<reference evidence="1 2" key="2">
    <citation type="submission" date="2018-11" db="EMBL/GenBank/DDBJ databases">
        <authorList>
            <consortium name="Pathogen Informatics"/>
        </authorList>
    </citation>
    <scope>NUCLEOTIDE SEQUENCE [LARGE SCALE GENOMIC DNA]</scope>
    <source>
        <strain evidence="1 2">NST_G2</strain>
    </source>
</reference>
<gene>
    <name evidence="1" type="ORF">SSLN_LOCUS1041</name>
</gene>
<protein>
    <submittedName>
        <fullName evidence="1 3">Uncharacterized protein</fullName>
    </submittedName>
</protein>
<sequence>MRTSKLGLSRVRIASGTRCGVTSLHLAPSPLSLSRSFVKRGGGHNLRGFCQLGRHFRYLIHDCDSPRGSVRICPLPRPPQLLGLRARVRTMAYHIAAKGVLEHFCRQLKAALGSTEDLANLSESLTIALLSITLH</sequence>
<dbReference type="AlphaFoldDB" id="A0A183S9Z3"/>
<organism evidence="3">
    <name type="scientific">Schistocephalus solidus</name>
    <name type="common">Tapeworm</name>
    <dbReference type="NCBI Taxonomy" id="70667"/>
    <lineage>
        <taxon>Eukaryota</taxon>
        <taxon>Metazoa</taxon>
        <taxon>Spiralia</taxon>
        <taxon>Lophotrochozoa</taxon>
        <taxon>Platyhelminthes</taxon>
        <taxon>Cestoda</taxon>
        <taxon>Eucestoda</taxon>
        <taxon>Diphyllobothriidea</taxon>
        <taxon>Diphyllobothriidae</taxon>
        <taxon>Schistocephalus</taxon>
    </lineage>
</organism>
<accession>A0A183S9Z3</accession>
<evidence type="ECO:0000313" key="1">
    <source>
        <dbReference type="EMBL" id="VDL86800.1"/>
    </source>
</evidence>
<keyword evidence="2" id="KW-1185">Reference proteome</keyword>
<dbReference type="EMBL" id="UYSU01001370">
    <property type="protein sequence ID" value="VDL86800.1"/>
    <property type="molecule type" value="Genomic_DNA"/>
</dbReference>
<evidence type="ECO:0000313" key="3">
    <source>
        <dbReference type="WBParaSite" id="SSLN_0000108101-mRNA-1"/>
    </source>
</evidence>
<proteinExistence type="predicted"/>